<evidence type="ECO:0000256" key="4">
    <source>
        <dbReference type="ARBA" id="ARBA00022692"/>
    </source>
</evidence>
<name>A0A8C6WW19_9GOBI</name>
<comment type="subcellular location">
    <subcellularLocation>
        <location evidence="1">Golgi apparatus membrane</location>
        <topology evidence="1">Single-pass type II membrane protein</topology>
    </subcellularLocation>
</comment>
<keyword evidence="4" id="KW-0812">Transmembrane</keyword>
<dbReference type="GO" id="GO:0001733">
    <property type="term" value="F:galactosylceramide sulfotransferase activity"/>
    <property type="evidence" value="ECO:0007669"/>
    <property type="project" value="InterPro"/>
</dbReference>
<keyword evidence="12" id="KW-1185">Reference proteome</keyword>
<dbReference type="PANTHER" id="PTHR14647">
    <property type="entry name" value="GALACTOSE-3-O-SULFOTRANSFERASE"/>
    <property type="match status" value="1"/>
</dbReference>
<evidence type="ECO:0000256" key="1">
    <source>
        <dbReference type="ARBA" id="ARBA00004323"/>
    </source>
</evidence>
<keyword evidence="8" id="KW-0472">Membrane</keyword>
<evidence type="ECO:0000256" key="8">
    <source>
        <dbReference type="ARBA" id="ARBA00023136"/>
    </source>
</evidence>
<dbReference type="GO" id="GO:0000139">
    <property type="term" value="C:Golgi membrane"/>
    <property type="evidence" value="ECO:0007669"/>
    <property type="project" value="UniProtKB-SubCell"/>
</dbReference>
<keyword evidence="10" id="KW-0732">Signal</keyword>
<evidence type="ECO:0000256" key="6">
    <source>
        <dbReference type="ARBA" id="ARBA00022989"/>
    </source>
</evidence>
<keyword evidence="5" id="KW-0735">Signal-anchor</keyword>
<protein>
    <recommendedName>
        <fullName evidence="13">Galactose-3-O-sulfotransferase 3</fullName>
    </recommendedName>
</protein>
<evidence type="ECO:0008006" key="13">
    <source>
        <dbReference type="Google" id="ProtNLM"/>
    </source>
</evidence>
<dbReference type="Proteomes" id="UP000694523">
    <property type="component" value="Unplaced"/>
</dbReference>
<reference evidence="11" key="1">
    <citation type="submission" date="2025-08" db="UniProtKB">
        <authorList>
            <consortium name="Ensembl"/>
        </authorList>
    </citation>
    <scope>IDENTIFICATION</scope>
</reference>
<dbReference type="InterPro" id="IPR009729">
    <property type="entry name" value="Gal-3-0_sulfotransfrase"/>
</dbReference>
<evidence type="ECO:0000256" key="2">
    <source>
        <dbReference type="ARBA" id="ARBA00008124"/>
    </source>
</evidence>
<sequence>MGASFILILIGTLLLQHRGQTSREVHQKLSPWICYRPGPTPSVVFLKTHRTRASTVQNLLFRMGERDAATFPHQGYNFNYPGKFQSEFVDELPSGSDHFDIVMTADPIFITILRDPVHTFGLSLLFYSCLHSKNPVTFDVGINNHVWTSSWPADLASLEESFNLVMIAEHFDETLILLGALLNLELKELAYVHINSRAIKDVHPLHDATKAKIKAWNNLDDWMYGYFKEIFLERVKQYGRVRLQREVKLLRASTQRIRQKCLARNGVPPEELEDLVRPWQTKSLTILGYEVHRNLTKQEQGFCLRMVLPEHQYHAHLYYQQYGRDMKAG</sequence>
<dbReference type="Pfam" id="PF06990">
    <property type="entry name" value="Gal-3-0_sulfotr"/>
    <property type="match status" value="2"/>
</dbReference>
<evidence type="ECO:0000256" key="10">
    <source>
        <dbReference type="SAM" id="SignalP"/>
    </source>
</evidence>
<proteinExistence type="inferred from homology"/>
<dbReference type="Gene3D" id="3.40.50.300">
    <property type="entry name" value="P-loop containing nucleotide triphosphate hydrolases"/>
    <property type="match status" value="2"/>
</dbReference>
<feature type="chain" id="PRO_5046607114" description="Galactose-3-O-sulfotransferase 3" evidence="10">
    <location>
        <begin position="22"/>
        <end position="329"/>
    </location>
</feature>
<keyword evidence="7" id="KW-0333">Golgi apparatus</keyword>
<evidence type="ECO:0000313" key="11">
    <source>
        <dbReference type="Ensembl" id="ENSNMLP00000035728.1"/>
    </source>
</evidence>
<accession>A0A8C6WW19</accession>
<feature type="signal peptide" evidence="10">
    <location>
        <begin position="1"/>
        <end position="21"/>
    </location>
</feature>
<keyword evidence="3" id="KW-0808">Transferase</keyword>
<organism evidence="11 12">
    <name type="scientific">Neogobius melanostomus</name>
    <name type="common">round goby</name>
    <dbReference type="NCBI Taxonomy" id="47308"/>
    <lineage>
        <taxon>Eukaryota</taxon>
        <taxon>Metazoa</taxon>
        <taxon>Chordata</taxon>
        <taxon>Craniata</taxon>
        <taxon>Vertebrata</taxon>
        <taxon>Euteleostomi</taxon>
        <taxon>Actinopterygii</taxon>
        <taxon>Neopterygii</taxon>
        <taxon>Teleostei</taxon>
        <taxon>Neoteleostei</taxon>
        <taxon>Acanthomorphata</taxon>
        <taxon>Gobiaria</taxon>
        <taxon>Gobiiformes</taxon>
        <taxon>Gobioidei</taxon>
        <taxon>Gobiidae</taxon>
        <taxon>Benthophilinae</taxon>
        <taxon>Neogobiini</taxon>
        <taxon>Neogobius</taxon>
    </lineage>
</organism>
<dbReference type="GO" id="GO:0009247">
    <property type="term" value="P:glycolipid biosynthetic process"/>
    <property type="evidence" value="ECO:0007669"/>
    <property type="project" value="InterPro"/>
</dbReference>
<keyword evidence="9" id="KW-0325">Glycoprotein</keyword>
<reference evidence="11" key="2">
    <citation type="submission" date="2025-09" db="UniProtKB">
        <authorList>
            <consortium name="Ensembl"/>
        </authorList>
    </citation>
    <scope>IDENTIFICATION</scope>
</reference>
<evidence type="ECO:0000256" key="7">
    <source>
        <dbReference type="ARBA" id="ARBA00023034"/>
    </source>
</evidence>
<evidence type="ECO:0000256" key="5">
    <source>
        <dbReference type="ARBA" id="ARBA00022968"/>
    </source>
</evidence>
<dbReference type="PANTHER" id="PTHR14647:SF84">
    <property type="entry name" value="GALACTOSE-3-O-SULFOTRANSFERASE 2-LIKE"/>
    <property type="match status" value="1"/>
</dbReference>
<dbReference type="InterPro" id="IPR027417">
    <property type="entry name" value="P-loop_NTPase"/>
</dbReference>
<evidence type="ECO:0000256" key="3">
    <source>
        <dbReference type="ARBA" id="ARBA00022679"/>
    </source>
</evidence>
<evidence type="ECO:0000256" key="9">
    <source>
        <dbReference type="ARBA" id="ARBA00023180"/>
    </source>
</evidence>
<comment type="similarity">
    <text evidence="2">Belongs to the galactose-3-O-sulfotransferase family.</text>
</comment>
<evidence type="ECO:0000313" key="12">
    <source>
        <dbReference type="Proteomes" id="UP000694523"/>
    </source>
</evidence>
<dbReference type="AlphaFoldDB" id="A0A8C6WW19"/>
<keyword evidence="6" id="KW-1133">Transmembrane helix</keyword>
<dbReference type="Ensembl" id="ENSNMLT00000039800.1">
    <property type="protein sequence ID" value="ENSNMLP00000035728.1"/>
    <property type="gene ID" value="ENSNMLG00000022182.1"/>
</dbReference>